<evidence type="ECO:0000256" key="1">
    <source>
        <dbReference type="ARBA" id="ARBA00008720"/>
    </source>
</evidence>
<dbReference type="Pfam" id="PF04297">
    <property type="entry name" value="UPF0122"/>
    <property type="match status" value="1"/>
</dbReference>
<evidence type="ECO:0000256" key="3">
    <source>
        <dbReference type="HAMAP-Rule" id="MF_00245"/>
    </source>
</evidence>
<proteinExistence type="inferred from homology"/>
<keyword evidence="4" id="KW-0238">DNA-binding</keyword>
<dbReference type="HAMAP" id="MF_00245">
    <property type="entry name" value="UPF0122"/>
    <property type="match status" value="1"/>
</dbReference>
<dbReference type="PANTHER" id="PTHR40083:SF1">
    <property type="entry name" value="UPF0122 PROTEIN YLXM"/>
    <property type="match status" value="1"/>
</dbReference>
<dbReference type="InterPro" id="IPR007394">
    <property type="entry name" value="UPF0122"/>
</dbReference>
<evidence type="ECO:0000313" key="5">
    <source>
        <dbReference type="Proteomes" id="UP000469952"/>
    </source>
</evidence>
<dbReference type="PANTHER" id="PTHR40083">
    <property type="entry name" value="UPF0122 PROTEIN CBO2450/CLC_2298"/>
    <property type="match status" value="1"/>
</dbReference>
<comment type="caution">
    <text evidence="4">The sequence shown here is derived from an EMBL/GenBank/DDBJ whole genome shotgun (WGS) entry which is preliminary data.</text>
</comment>
<organism evidence="4 5">
    <name type="scientific">Leuconostoc mesenteroides</name>
    <dbReference type="NCBI Taxonomy" id="1245"/>
    <lineage>
        <taxon>Bacteria</taxon>
        <taxon>Bacillati</taxon>
        <taxon>Bacillota</taxon>
        <taxon>Bacilli</taxon>
        <taxon>Lactobacillales</taxon>
        <taxon>Lactobacillaceae</taxon>
        <taxon>Leuconostoc</taxon>
    </lineage>
</organism>
<comment type="function">
    <text evidence="2 3">Might take part in the signal recognition particle (SRP) pathway. This is inferred from the conservation of its genetic proximity to ftsY/ffh. May be a regulatory protein.</text>
</comment>
<sequence>MNLAKKTHINELFGFYEKLLTDKQQAYLRYYFEDDYSIVEIAEAETVSRQAVSDNINRAIEQLEKYENILHLQVDFAKRQSLEKDVEQYIETHYPDDNVLKLLVQKLLTTEIDN</sequence>
<dbReference type="Proteomes" id="UP000469952">
    <property type="component" value="Unassembled WGS sequence"/>
</dbReference>
<evidence type="ECO:0000313" key="4">
    <source>
        <dbReference type="EMBL" id="MQR26355.1"/>
    </source>
</evidence>
<dbReference type="InterPro" id="IPR036388">
    <property type="entry name" value="WH-like_DNA-bd_sf"/>
</dbReference>
<dbReference type="NCBIfam" id="NF045758">
    <property type="entry name" value="YlxM"/>
    <property type="match status" value="1"/>
</dbReference>
<evidence type="ECO:0000256" key="2">
    <source>
        <dbReference type="ARBA" id="ARBA00024764"/>
    </source>
</evidence>
<name>A0A5M8XDR0_LEUME</name>
<dbReference type="AlphaFoldDB" id="A0A5M8XDR0"/>
<accession>A0A5M8XDR0</accession>
<dbReference type="SUPFAM" id="SSF88659">
    <property type="entry name" value="Sigma3 and sigma4 domains of RNA polymerase sigma factors"/>
    <property type="match status" value="1"/>
</dbReference>
<protein>
    <recommendedName>
        <fullName evidence="3">UPF0122 protein GFV13_03490</fullName>
    </recommendedName>
</protein>
<reference evidence="4 5" key="1">
    <citation type="submission" date="2019-10" db="EMBL/GenBank/DDBJ databases">
        <title>WGS of Leuconostoc mesenteroides.</title>
        <authorList>
            <person name="Melo Bolivar J."/>
            <person name="Marino-Ramirez L."/>
            <person name="Villamil Diaz L.M."/>
        </authorList>
    </citation>
    <scope>NUCLEOTIDE SEQUENCE [LARGE SCALE GENOMIC DNA]</scope>
    <source>
        <strain evidence="4 5">M11</strain>
    </source>
</reference>
<dbReference type="RefSeq" id="WP_025268362.1">
    <property type="nucleotide sequence ID" value="NZ_BCMO01000006.1"/>
</dbReference>
<dbReference type="GO" id="GO:0003677">
    <property type="term" value="F:DNA binding"/>
    <property type="evidence" value="ECO:0007669"/>
    <property type="project" value="UniProtKB-KW"/>
</dbReference>
<dbReference type="Gene3D" id="1.10.10.10">
    <property type="entry name" value="Winged helix-like DNA-binding domain superfamily/Winged helix DNA-binding domain"/>
    <property type="match status" value="1"/>
</dbReference>
<gene>
    <name evidence="4" type="ORF">GFV13_03490</name>
</gene>
<dbReference type="EMBL" id="WIPA01000004">
    <property type="protein sequence ID" value="MQR26355.1"/>
    <property type="molecule type" value="Genomic_DNA"/>
</dbReference>
<comment type="similarity">
    <text evidence="1 3">Belongs to the UPF0122 family.</text>
</comment>
<dbReference type="InterPro" id="IPR013324">
    <property type="entry name" value="RNA_pol_sigma_r3/r4-like"/>
</dbReference>
<dbReference type="InterPro" id="IPR054831">
    <property type="entry name" value="UPF0122_fam_protein"/>
</dbReference>